<dbReference type="AlphaFoldDB" id="A0A9D1MBC5"/>
<name>A0A9D1MBC5_9FIRM</name>
<dbReference type="InterPro" id="IPR057955">
    <property type="entry name" value="SF0329-like"/>
</dbReference>
<gene>
    <name evidence="1" type="ORF">IAA61_05420</name>
</gene>
<evidence type="ECO:0000313" key="1">
    <source>
        <dbReference type="EMBL" id="HIU57235.1"/>
    </source>
</evidence>
<reference evidence="1" key="1">
    <citation type="submission" date="2020-10" db="EMBL/GenBank/DDBJ databases">
        <authorList>
            <person name="Gilroy R."/>
        </authorList>
    </citation>
    <scope>NUCLEOTIDE SEQUENCE</scope>
    <source>
        <strain evidence="1">USAMLcec3-3695</strain>
    </source>
</reference>
<organism evidence="1 2">
    <name type="scientific">Candidatus Ornithomonoglobus merdipullorum</name>
    <dbReference type="NCBI Taxonomy" id="2840895"/>
    <lineage>
        <taxon>Bacteria</taxon>
        <taxon>Bacillati</taxon>
        <taxon>Bacillota</taxon>
        <taxon>Clostridia</taxon>
        <taxon>Candidatus Ornithomonoglobus</taxon>
    </lineage>
</organism>
<dbReference type="Pfam" id="PF25753">
    <property type="entry name" value="SF0329"/>
    <property type="match status" value="1"/>
</dbReference>
<dbReference type="EMBL" id="DVNB01000054">
    <property type="protein sequence ID" value="HIU57235.1"/>
    <property type="molecule type" value="Genomic_DNA"/>
</dbReference>
<accession>A0A9D1MBC5</accession>
<reference evidence="1" key="2">
    <citation type="journal article" date="2021" name="PeerJ">
        <title>Extensive microbial diversity within the chicken gut microbiome revealed by metagenomics and culture.</title>
        <authorList>
            <person name="Gilroy R."/>
            <person name="Ravi A."/>
            <person name="Getino M."/>
            <person name="Pursley I."/>
            <person name="Horton D.L."/>
            <person name="Alikhan N.F."/>
            <person name="Baker D."/>
            <person name="Gharbi K."/>
            <person name="Hall N."/>
            <person name="Watson M."/>
            <person name="Adriaenssens E.M."/>
            <person name="Foster-Nyarko E."/>
            <person name="Jarju S."/>
            <person name="Secka A."/>
            <person name="Antonio M."/>
            <person name="Oren A."/>
            <person name="Chaudhuri R.R."/>
            <person name="La Ragione R."/>
            <person name="Hildebrand F."/>
            <person name="Pallen M.J."/>
        </authorList>
    </citation>
    <scope>NUCLEOTIDE SEQUENCE</scope>
    <source>
        <strain evidence="1">USAMLcec3-3695</strain>
    </source>
</reference>
<dbReference type="Proteomes" id="UP000824109">
    <property type="component" value="Unassembled WGS sequence"/>
</dbReference>
<sequence length="173" mass="20466">MTHYKSWSGLNKQLIDCLCDPLKDRVSYFLTRYHDVHNSYGRAAILLDKKELVCFSWTKMQEQEYEVFKIHSGTYIKSGKRISYDEIRDRIRSRWDENCTYHEKDFLCAATGFLQLNIADALKSGDLIIRIFAVMDKRVGKRTLQAIKCDGEYRALPEWVKQFYELRFKISGI</sequence>
<proteinExistence type="predicted"/>
<protein>
    <submittedName>
        <fullName evidence="1">Uncharacterized protein</fullName>
    </submittedName>
</protein>
<evidence type="ECO:0000313" key="2">
    <source>
        <dbReference type="Proteomes" id="UP000824109"/>
    </source>
</evidence>
<comment type="caution">
    <text evidence="1">The sequence shown here is derived from an EMBL/GenBank/DDBJ whole genome shotgun (WGS) entry which is preliminary data.</text>
</comment>